<dbReference type="PANTHER" id="PTHR40761:SF1">
    <property type="entry name" value="CONSERVED INTEGRAL MEMBRANE ALANINE VALINE AND LEUCINE RICH PROTEIN-RELATED"/>
    <property type="match status" value="1"/>
</dbReference>
<dbReference type="Proteomes" id="UP000236754">
    <property type="component" value="Unassembled WGS sequence"/>
</dbReference>
<keyword evidence="2" id="KW-0812">Transmembrane</keyword>
<feature type="transmembrane region" description="Helical" evidence="2">
    <location>
        <begin position="36"/>
        <end position="55"/>
    </location>
</feature>
<evidence type="ECO:0000256" key="1">
    <source>
        <dbReference type="SAM" id="MobiDB-lite"/>
    </source>
</evidence>
<organism evidence="3 4">
    <name type="scientific">Actinacidiphila yanglinensis</name>
    <dbReference type="NCBI Taxonomy" id="310779"/>
    <lineage>
        <taxon>Bacteria</taxon>
        <taxon>Bacillati</taxon>
        <taxon>Actinomycetota</taxon>
        <taxon>Actinomycetes</taxon>
        <taxon>Kitasatosporales</taxon>
        <taxon>Streptomycetaceae</taxon>
        <taxon>Actinacidiphila</taxon>
    </lineage>
</organism>
<dbReference type="AlphaFoldDB" id="A0A1H5Y067"/>
<feature type="transmembrane region" description="Helical" evidence="2">
    <location>
        <begin position="286"/>
        <end position="308"/>
    </location>
</feature>
<evidence type="ECO:0000256" key="2">
    <source>
        <dbReference type="SAM" id="Phobius"/>
    </source>
</evidence>
<dbReference type="InterPro" id="IPR037185">
    <property type="entry name" value="EmrE-like"/>
</dbReference>
<proteinExistence type="predicted"/>
<evidence type="ECO:0000313" key="4">
    <source>
        <dbReference type="Proteomes" id="UP000236754"/>
    </source>
</evidence>
<evidence type="ECO:0008006" key="5">
    <source>
        <dbReference type="Google" id="ProtNLM"/>
    </source>
</evidence>
<gene>
    <name evidence="3" type="ORF">SAMN05216223_103489</name>
</gene>
<keyword evidence="2" id="KW-1133">Transmembrane helix</keyword>
<feature type="transmembrane region" description="Helical" evidence="2">
    <location>
        <begin position="232"/>
        <end position="252"/>
    </location>
</feature>
<name>A0A1H5Y067_9ACTN</name>
<protein>
    <recommendedName>
        <fullName evidence="5">DMT family transporter</fullName>
    </recommendedName>
</protein>
<feature type="transmembrane region" description="Helical" evidence="2">
    <location>
        <begin position="197"/>
        <end position="220"/>
    </location>
</feature>
<feature type="transmembrane region" description="Helical" evidence="2">
    <location>
        <begin position="134"/>
        <end position="154"/>
    </location>
</feature>
<feature type="transmembrane region" description="Helical" evidence="2">
    <location>
        <begin position="166"/>
        <end position="185"/>
    </location>
</feature>
<dbReference type="SUPFAM" id="SSF103481">
    <property type="entry name" value="Multidrug resistance efflux transporter EmrE"/>
    <property type="match status" value="1"/>
</dbReference>
<dbReference type="PANTHER" id="PTHR40761">
    <property type="entry name" value="CONSERVED INTEGRAL MEMBRANE ALANINE VALINE AND LEUCINE RICH PROTEIN-RELATED"/>
    <property type="match status" value="1"/>
</dbReference>
<dbReference type="NCBIfam" id="NF038012">
    <property type="entry name" value="DMT_1"/>
    <property type="match status" value="1"/>
</dbReference>
<feature type="transmembrane region" description="Helical" evidence="2">
    <location>
        <begin position="259"/>
        <end position="280"/>
    </location>
</feature>
<feature type="region of interest" description="Disordered" evidence="1">
    <location>
        <begin position="1"/>
        <end position="29"/>
    </location>
</feature>
<keyword evidence="2" id="KW-0472">Membrane</keyword>
<accession>A0A1H5Y067</accession>
<feature type="compositionally biased region" description="Gly residues" evidence="1">
    <location>
        <begin position="1"/>
        <end position="13"/>
    </location>
</feature>
<reference evidence="3 4" key="1">
    <citation type="submission" date="2016-10" db="EMBL/GenBank/DDBJ databases">
        <authorList>
            <person name="de Groot N.N."/>
        </authorList>
    </citation>
    <scope>NUCLEOTIDE SEQUENCE [LARGE SCALE GENOMIC DNA]</scope>
    <source>
        <strain evidence="3 4">CGMCC 4.2023</strain>
    </source>
</reference>
<dbReference type="EMBL" id="FNVU01000003">
    <property type="protein sequence ID" value="SEG17067.1"/>
    <property type="molecule type" value="Genomic_DNA"/>
</dbReference>
<sequence>MAAGRGTGRGGSGRNARVRGAATPDVPRSGSYSDRVAVFLLGLGAACCLGLGFVLQQRAAARAPRADILSFRLLLDLIRMPDWLLGVGFQVAGQVLSAIALAYGEVSLVEPLTATNLLFAMALSRWLTRQPLGWSGWGGVALLALGVTSFIVAGRPHGGGQDAGALRHWLVFGIVAGLALLVTLFAKGLPASSEATLLALAAGLLYGLQDALTRICGSLVKDGGITHLLVNWQPYAVLGIGVIGMVLVQSAFEAAPLRMSLPALTAAQPLAGIACGIGFLGDQIRVTPLALAFQALGLVAVVAGVLLLGRHPAMPQGTSKRESLGATRIL</sequence>
<evidence type="ECO:0000313" key="3">
    <source>
        <dbReference type="EMBL" id="SEG17067.1"/>
    </source>
</evidence>
<keyword evidence="4" id="KW-1185">Reference proteome</keyword>